<dbReference type="Gene3D" id="2.30.31.10">
    <property type="entry name" value="Transcriptional Coactivator Pc4, Chain A"/>
    <property type="match status" value="1"/>
</dbReference>
<feature type="region of interest" description="Disordered" evidence="7">
    <location>
        <begin position="81"/>
        <end position="122"/>
    </location>
</feature>
<evidence type="ECO:0000313" key="9">
    <source>
        <dbReference type="EMBL" id="VDM63427.1"/>
    </source>
</evidence>
<organism evidence="11">
    <name type="scientific">Angiostrongylus costaricensis</name>
    <name type="common">Nematode worm</name>
    <dbReference type="NCBI Taxonomy" id="334426"/>
    <lineage>
        <taxon>Eukaryota</taxon>
        <taxon>Metazoa</taxon>
        <taxon>Ecdysozoa</taxon>
        <taxon>Nematoda</taxon>
        <taxon>Chromadorea</taxon>
        <taxon>Rhabditida</taxon>
        <taxon>Rhabditina</taxon>
        <taxon>Rhabditomorpha</taxon>
        <taxon>Strongyloidea</taxon>
        <taxon>Metastrongylidae</taxon>
        <taxon>Angiostrongylus</taxon>
    </lineage>
</organism>
<keyword evidence="5" id="KW-0804">Transcription</keyword>
<evidence type="ECO:0000256" key="1">
    <source>
        <dbReference type="ARBA" id="ARBA00004123"/>
    </source>
</evidence>
<evidence type="ECO:0000256" key="3">
    <source>
        <dbReference type="ARBA" id="ARBA00023015"/>
    </source>
</evidence>
<dbReference type="InterPro" id="IPR045125">
    <property type="entry name" value="Sub1/Tcp4-like"/>
</dbReference>
<dbReference type="PANTHER" id="PTHR13215">
    <property type="entry name" value="RNA POLYMERASE II TRANSCRIPTIONAL COACTIVATOR"/>
    <property type="match status" value="1"/>
</dbReference>
<dbReference type="WBParaSite" id="ACOC_0001184101-mRNA-1">
    <property type="protein sequence ID" value="ACOC_0001184101-mRNA-1"/>
    <property type="gene ID" value="ACOC_0001184101"/>
</dbReference>
<dbReference type="GO" id="GO:0060261">
    <property type="term" value="P:positive regulation of transcription initiation by RNA polymerase II"/>
    <property type="evidence" value="ECO:0007669"/>
    <property type="project" value="InterPro"/>
</dbReference>
<reference evidence="11" key="1">
    <citation type="submission" date="2016-04" db="UniProtKB">
        <authorList>
            <consortium name="WormBaseParasite"/>
        </authorList>
    </citation>
    <scope>IDENTIFICATION</scope>
</reference>
<dbReference type="OrthoDB" id="2505440at2759"/>
<accession>A0A158PLV8</accession>
<protein>
    <submittedName>
        <fullName evidence="11">PC4 domain-containing protein</fullName>
    </submittedName>
</protein>
<dbReference type="GO" id="GO:0003677">
    <property type="term" value="F:DNA binding"/>
    <property type="evidence" value="ECO:0007669"/>
    <property type="project" value="UniProtKB-KW"/>
</dbReference>
<keyword evidence="6" id="KW-0539">Nucleus</keyword>
<sequence length="191" mass="21991">MERKCNVLHIEPSSTDLRIGERLQLRESILSWRNSNGKKRRIDGMEAKFLVLRKTRRADAMLKLQVSKALYEYPLNMSEDLSSEKKSKKVEKRRLESDSSSDEGVDDKTPIKKSKSAGSKLKNADGEEMIEIGNMRYVTVRNFRGKALVDIREYYLDKSSGEMRPGKKGISLNREQYQNFKAVLNEIDGKL</sequence>
<keyword evidence="10" id="KW-1185">Reference proteome</keyword>
<comment type="similarity">
    <text evidence="2">Belongs to the transcriptional coactivator PC4 family.</text>
</comment>
<dbReference type="AlphaFoldDB" id="A0A158PLV8"/>
<evidence type="ECO:0000313" key="11">
    <source>
        <dbReference type="WBParaSite" id="ACOC_0001184101-mRNA-1"/>
    </source>
</evidence>
<dbReference type="Proteomes" id="UP000267027">
    <property type="component" value="Unassembled WGS sequence"/>
</dbReference>
<dbReference type="InterPro" id="IPR003173">
    <property type="entry name" value="PC4_C"/>
</dbReference>
<dbReference type="EMBL" id="UYYA01004806">
    <property type="protein sequence ID" value="VDM63427.1"/>
    <property type="molecule type" value="Genomic_DNA"/>
</dbReference>
<evidence type="ECO:0000256" key="6">
    <source>
        <dbReference type="ARBA" id="ARBA00023242"/>
    </source>
</evidence>
<evidence type="ECO:0000259" key="8">
    <source>
        <dbReference type="Pfam" id="PF02229"/>
    </source>
</evidence>
<evidence type="ECO:0000256" key="4">
    <source>
        <dbReference type="ARBA" id="ARBA00023125"/>
    </source>
</evidence>
<comment type="subcellular location">
    <subcellularLocation>
        <location evidence="1">Nucleus</location>
    </subcellularLocation>
</comment>
<evidence type="ECO:0000256" key="2">
    <source>
        <dbReference type="ARBA" id="ARBA00009001"/>
    </source>
</evidence>
<name>A0A158PLV8_ANGCS</name>
<feature type="domain" description="Transcriptional coactivator p15 (PC4) C-terminal" evidence="8">
    <location>
        <begin position="131"/>
        <end position="182"/>
    </location>
</feature>
<dbReference type="GO" id="GO:0005634">
    <property type="term" value="C:nucleus"/>
    <property type="evidence" value="ECO:0007669"/>
    <property type="project" value="UniProtKB-SubCell"/>
</dbReference>
<dbReference type="InterPro" id="IPR009044">
    <property type="entry name" value="ssDNA-bd_transcriptional_reg"/>
</dbReference>
<evidence type="ECO:0000256" key="7">
    <source>
        <dbReference type="SAM" id="MobiDB-lite"/>
    </source>
</evidence>
<reference evidence="9 10" key="2">
    <citation type="submission" date="2018-11" db="EMBL/GenBank/DDBJ databases">
        <authorList>
            <consortium name="Pathogen Informatics"/>
        </authorList>
    </citation>
    <scope>NUCLEOTIDE SEQUENCE [LARGE SCALE GENOMIC DNA]</scope>
    <source>
        <strain evidence="9 10">Costa Rica</strain>
    </source>
</reference>
<gene>
    <name evidence="9" type="ORF">ACOC_LOCUS11842</name>
</gene>
<dbReference type="Pfam" id="PF02229">
    <property type="entry name" value="PC4"/>
    <property type="match status" value="1"/>
</dbReference>
<dbReference type="STRING" id="334426.A0A158PLV8"/>
<evidence type="ECO:0000256" key="5">
    <source>
        <dbReference type="ARBA" id="ARBA00023163"/>
    </source>
</evidence>
<dbReference type="SUPFAM" id="SSF54447">
    <property type="entry name" value="ssDNA-binding transcriptional regulator domain"/>
    <property type="match status" value="1"/>
</dbReference>
<proteinExistence type="inferred from homology"/>
<evidence type="ECO:0000313" key="10">
    <source>
        <dbReference type="Proteomes" id="UP000267027"/>
    </source>
</evidence>
<keyword evidence="4" id="KW-0238">DNA-binding</keyword>
<keyword evidence="3" id="KW-0805">Transcription regulation</keyword>
<dbReference type="GO" id="GO:0003713">
    <property type="term" value="F:transcription coactivator activity"/>
    <property type="evidence" value="ECO:0007669"/>
    <property type="project" value="InterPro"/>
</dbReference>